<feature type="compositionally biased region" description="Low complexity" evidence="2">
    <location>
        <begin position="19"/>
        <end position="34"/>
    </location>
</feature>
<reference evidence="4" key="1">
    <citation type="submission" date="2020-11" db="EMBL/GenBank/DDBJ databases">
        <authorList>
            <person name="Tran Van P."/>
        </authorList>
    </citation>
    <scope>NUCLEOTIDE SEQUENCE</scope>
</reference>
<evidence type="ECO:0000256" key="1">
    <source>
        <dbReference type="SAM" id="Coils"/>
    </source>
</evidence>
<feature type="compositionally biased region" description="Basic and acidic residues" evidence="2">
    <location>
        <begin position="156"/>
        <end position="176"/>
    </location>
</feature>
<keyword evidence="5" id="KW-1185">Reference proteome</keyword>
<dbReference type="Proteomes" id="UP000677054">
    <property type="component" value="Unassembled WGS sequence"/>
</dbReference>
<keyword evidence="1" id="KW-0175">Coiled coil</keyword>
<keyword evidence="3" id="KW-1133">Transmembrane helix</keyword>
<feature type="region of interest" description="Disordered" evidence="2">
    <location>
        <begin position="587"/>
        <end position="607"/>
    </location>
</feature>
<keyword evidence="3" id="KW-0472">Membrane</keyword>
<feature type="region of interest" description="Disordered" evidence="2">
    <location>
        <begin position="1"/>
        <end position="41"/>
    </location>
</feature>
<dbReference type="AlphaFoldDB" id="A0A7R8X0F4"/>
<feature type="compositionally biased region" description="Acidic residues" evidence="2">
    <location>
        <begin position="177"/>
        <end position="187"/>
    </location>
</feature>
<proteinExistence type="predicted"/>
<accession>A0A7R8X0F4</accession>
<feature type="coiled-coil region" evidence="1">
    <location>
        <begin position="308"/>
        <end position="342"/>
    </location>
</feature>
<evidence type="ECO:0000313" key="5">
    <source>
        <dbReference type="Proteomes" id="UP000677054"/>
    </source>
</evidence>
<sequence length="764" mass="86106">MSEEAENVIDTDEDKSSGEESQSSSISSQQIQHSWVFVEKDQVDEVDMPKDSSGDDKCNCLPDSPCANDCPENYEETQHPEVPSLSVPIQTGLLRVDATGTLESCAVIEHRESDSDIEVVERANNIESLSLSSLDEILPRTYQRLLIDILNSRQRHSSEEREGERGTPESSSHQESDELEALEDDIDPGSTDLPANLSVIQPEKKYVHHRNAKLNLLLNVVVAITIALVLGLGVGHFLGWSSQWSHYTQIQTAQTQRLRTLQDELVTCKIDLDDDHDQDDRIIAKLASENEALWTSVRSLQREVSSLSEESSQKVISLKEEMNRLLRENDELRAAVAGLQDNPQRFKTVMSAQSMSSLMLSPEPCEIVSDVPSSRSASGLDAASCSNQDFSTFKDLQFHSPDLPLVKDENSELFIEEGIGPDTHWIYALLQREEQNPEKESLHSLSNFPSWENTTSDILVVNGEKPAANIPQSQSNGHDDEKLFQSSSADRLHYKNLPQVKGRYTADEESVQEEKPEDEWKHPKGVEEEFNHQIEILEKLLVLELNQVEKWHSLVSQCQHRSSSMTPGFSFICRYLDHLLTSFTKISSDKHGDSSEEQQFNDDLTRRSEGKSKHNFRLLHSWLDSWGMDPRKFMAASHDFVKEVQHASKDLLKLAEEKVVMTAHSMNRFGRSVWEKNRKPLKDILQEFGKQVQTIGGLRAIQVRHSKSGKNIIRPGGRIDLKAGKSNKYLKRKQNSGVLDGIGKIVGRRLAQALTDPPALALLR</sequence>
<evidence type="ECO:0000256" key="3">
    <source>
        <dbReference type="SAM" id="Phobius"/>
    </source>
</evidence>
<keyword evidence="3" id="KW-0812">Transmembrane</keyword>
<organism evidence="4">
    <name type="scientific">Darwinula stevensoni</name>
    <dbReference type="NCBI Taxonomy" id="69355"/>
    <lineage>
        <taxon>Eukaryota</taxon>
        <taxon>Metazoa</taxon>
        <taxon>Ecdysozoa</taxon>
        <taxon>Arthropoda</taxon>
        <taxon>Crustacea</taxon>
        <taxon>Oligostraca</taxon>
        <taxon>Ostracoda</taxon>
        <taxon>Podocopa</taxon>
        <taxon>Podocopida</taxon>
        <taxon>Darwinulocopina</taxon>
        <taxon>Darwinuloidea</taxon>
        <taxon>Darwinulidae</taxon>
        <taxon>Darwinula</taxon>
    </lineage>
</organism>
<feature type="transmembrane region" description="Helical" evidence="3">
    <location>
        <begin position="214"/>
        <end position="240"/>
    </location>
</feature>
<evidence type="ECO:0000313" key="4">
    <source>
        <dbReference type="EMBL" id="CAD7241397.1"/>
    </source>
</evidence>
<gene>
    <name evidence="4" type="ORF">DSTB1V02_LOCUS1390</name>
</gene>
<dbReference type="EMBL" id="LR899649">
    <property type="protein sequence ID" value="CAD7241397.1"/>
    <property type="molecule type" value="Genomic_DNA"/>
</dbReference>
<name>A0A7R8X0F4_9CRUS</name>
<feature type="region of interest" description="Disordered" evidence="2">
    <location>
        <begin position="153"/>
        <end position="195"/>
    </location>
</feature>
<protein>
    <submittedName>
        <fullName evidence="4">Uncharacterized protein</fullName>
    </submittedName>
</protein>
<evidence type="ECO:0000256" key="2">
    <source>
        <dbReference type="SAM" id="MobiDB-lite"/>
    </source>
</evidence>
<feature type="compositionally biased region" description="Acidic residues" evidence="2">
    <location>
        <begin position="1"/>
        <end position="13"/>
    </location>
</feature>
<dbReference type="EMBL" id="CAJPEV010000132">
    <property type="protein sequence ID" value="CAG0881089.1"/>
    <property type="molecule type" value="Genomic_DNA"/>
</dbReference>